<evidence type="ECO:0000313" key="3">
    <source>
        <dbReference type="Proteomes" id="UP000184356"/>
    </source>
</evidence>
<feature type="region of interest" description="Disordered" evidence="1">
    <location>
        <begin position="1"/>
        <end position="32"/>
    </location>
</feature>
<dbReference type="InterPro" id="IPR021833">
    <property type="entry name" value="DUF3425"/>
</dbReference>
<evidence type="ECO:0008006" key="4">
    <source>
        <dbReference type="Google" id="ProtNLM"/>
    </source>
</evidence>
<proteinExistence type="predicted"/>
<dbReference type="OrthoDB" id="4161589at2759"/>
<evidence type="ECO:0000256" key="1">
    <source>
        <dbReference type="SAM" id="MobiDB-lite"/>
    </source>
</evidence>
<evidence type="ECO:0000313" key="2">
    <source>
        <dbReference type="EMBL" id="OJJ52489.1"/>
    </source>
</evidence>
<dbReference type="CDD" id="cd14688">
    <property type="entry name" value="bZIP_YAP"/>
    <property type="match status" value="1"/>
</dbReference>
<accession>A0A1L9SZ93</accession>
<dbReference type="EMBL" id="KV878601">
    <property type="protein sequence ID" value="OJJ52489.1"/>
    <property type="molecule type" value="Genomic_DNA"/>
</dbReference>
<dbReference type="GO" id="GO:0003700">
    <property type="term" value="F:DNA-binding transcription factor activity"/>
    <property type="evidence" value="ECO:0007669"/>
    <property type="project" value="InterPro"/>
</dbReference>
<dbReference type="PANTHER" id="PTHR37012:SF6">
    <property type="entry name" value="BZIP TRANSCRIPTION FACTOR"/>
    <property type="match status" value="1"/>
</dbReference>
<dbReference type="PANTHER" id="PTHR37012">
    <property type="entry name" value="B-ZIP TRANSCRIPTION FACTOR (EUROFUNG)-RELATED"/>
    <property type="match status" value="1"/>
</dbReference>
<organism evidence="2 3">
    <name type="scientific">Aspergillus sydowii CBS 593.65</name>
    <dbReference type="NCBI Taxonomy" id="1036612"/>
    <lineage>
        <taxon>Eukaryota</taxon>
        <taxon>Fungi</taxon>
        <taxon>Dikarya</taxon>
        <taxon>Ascomycota</taxon>
        <taxon>Pezizomycotina</taxon>
        <taxon>Eurotiomycetes</taxon>
        <taxon>Eurotiomycetidae</taxon>
        <taxon>Eurotiales</taxon>
        <taxon>Aspergillaceae</taxon>
        <taxon>Aspergillus</taxon>
        <taxon>Aspergillus subgen. Nidulantes</taxon>
    </lineage>
</organism>
<dbReference type="GeneID" id="63760163"/>
<gene>
    <name evidence="2" type="ORF">ASPSYDRAFT_214259</name>
</gene>
<dbReference type="Proteomes" id="UP000184356">
    <property type="component" value="Unassembled WGS sequence"/>
</dbReference>
<dbReference type="AlphaFoldDB" id="A0A1L9SZ93"/>
<keyword evidence="3" id="KW-1185">Reference proteome</keyword>
<dbReference type="VEuPathDB" id="FungiDB:ASPSYDRAFT_214259"/>
<name>A0A1L9SZ93_9EURO</name>
<protein>
    <recommendedName>
        <fullName evidence="4">BZIP domain-containing protein</fullName>
    </recommendedName>
</protein>
<dbReference type="Pfam" id="PF11905">
    <property type="entry name" value="DUF3425"/>
    <property type="match status" value="1"/>
</dbReference>
<sequence>MDSQKRLQQAAERKRERDKESQRRKRLRTQEHIASLEEKIRQLEERLDSPGRTTNTGLSSPGYPYAAACSSGLWSAPTPRFSTALVVPSTLLETLLDSPVWLRLPLFSVKKQDPNYLVSGASLTPLIVRLRATPDLATSCLDLPKPIDLLFGGSSNLLANTVAAELRDLPILPPEKFATSWVSYLYCRWLIWPSSETFDRLPAHLRPTTIQLVQEHPLAVDVVLWPQMRDNLILHGSKYDLGSVFGLLACTCRVRGGFNKELFIRENDGDPKVHPDFYQRFMDPSQWGLLEKFWTEYPELVHGMDPAVMLRAEYLLPS</sequence>
<feature type="compositionally biased region" description="Basic and acidic residues" evidence="1">
    <location>
        <begin position="11"/>
        <end position="21"/>
    </location>
</feature>
<dbReference type="InterPro" id="IPR046347">
    <property type="entry name" value="bZIP_sf"/>
</dbReference>
<dbReference type="SUPFAM" id="SSF57959">
    <property type="entry name" value="Leucine zipper domain"/>
    <property type="match status" value="1"/>
</dbReference>
<reference evidence="3" key="1">
    <citation type="journal article" date="2017" name="Genome Biol.">
        <title>Comparative genomics reveals high biological diversity and specific adaptations in the industrially and medically important fungal genus Aspergillus.</title>
        <authorList>
            <person name="de Vries R.P."/>
            <person name="Riley R."/>
            <person name="Wiebenga A."/>
            <person name="Aguilar-Osorio G."/>
            <person name="Amillis S."/>
            <person name="Uchima C.A."/>
            <person name="Anderluh G."/>
            <person name="Asadollahi M."/>
            <person name="Askin M."/>
            <person name="Barry K."/>
            <person name="Battaglia E."/>
            <person name="Bayram O."/>
            <person name="Benocci T."/>
            <person name="Braus-Stromeyer S.A."/>
            <person name="Caldana C."/>
            <person name="Canovas D."/>
            <person name="Cerqueira G.C."/>
            <person name="Chen F."/>
            <person name="Chen W."/>
            <person name="Choi C."/>
            <person name="Clum A."/>
            <person name="Dos Santos R.A."/>
            <person name="Damasio A.R."/>
            <person name="Diallinas G."/>
            <person name="Emri T."/>
            <person name="Fekete E."/>
            <person name="Flipphi M."/>
            <person name="Freyberg S."/>
            <person name="Gallo A."/>
            <person name="Gournas C."/>
            <person name="Habgood R."/>
            <person name="Hainaut M."/>
            <person name="Harispe M.L."/>
            <person name="Henrissat B."/>
            <person name="Hilden K.S."/>
            <person name="Hope R."/>
            <person name="Hossain A."/>
            <person name="Karabika E."/>
            <person name="Karaffa L."/>
            <person name="Karanyi Z."/>
            <person name="Krasevec N."/>
            <person name="Kuo A."/>
            <person name="Kusch H."/>
            <person name="LaButti K."/>
            <person name="Lagendijk E.L."/>
            <person name="Lapidus A."/>
            <person name="Levasseur A."/>
            <person name="Lindquist E."/>
            <person name="Lipzen A."/>
            <person name="Logrieco A.F."/>
            <person name="MacCabe A."/>
            <person name="Maekelae M.R."/>
            <person name="Malavazi I."/>
            <person name="Melin P."/>
            <person name="Meyer V."/>
            <person name="Mielnichuk N."/>
            <person name="Miskei M."/>
            <person name="Molnar A.P."/>
            <person name="Mule G."/>
            <person name="Ngan C.Y."/>
            <person name="Orejas M."/>
            <person name="Orosz E."/>
            <person name="Ouedraogo J.P."/>
            <person name="Overkamp K.M."/>
            <person name="Park H.-S."/>
            <person name="Perrone G."/>
            <person name="Piumi F."/>
            <person name="Punt P.J."/>
            <person name="Ram A.F."/>
            <person name="Ramon A."/>
            <person name="Rauscher S."/>
            <person name="Record E."/>
            <person name="Riano-Pachon D.M."/>
            <person name="Robert V."/>
            <person name="Roehrig J."/>
            <person name="Ruller R."/>
            <person name="Salamov A."/>
            <person name="Salih N.S."/>
            <person name="Samson R.A."/>
            <person name="Sandor E."/>
            <person name="Sanguinetti M."/>
            <person name="Schuetze T."/>
            <person name="Sepcic K."/>
            <person name="Shelest E."/>
            <person name="Sherlock G."/>
            <person name="Sophianopoulou V."/>
            <person name="Squina F.M."/>
            <person name="Sun H."/>
            <person name="Susca A."/>
            <person name="Todd R.B."/>
            <person name="Tsang A."/>
            <person name="Unkles S.E."/>
            <person name="van de Wiele N."/>
            <person name="van Rossen-Uffink D."/>
            <person name="Oliveira J.V."/>
            <person name="Vesth T.C."/>
            <person name="Visser J."/>
            <person name="Yu J.-H."/>
            <person name="Zhou M."/>
            <person name="Andersen M.R."/>
            <person name="Archer D.B."/>
            <person name="Baker S.E."/>
            <person name="Benoit I."/>
            <person name="Brakhage A.A."/>
            <person name="Braus G.H."/>
            <person name="Fischer R."/>
            <person name="Frisvad J.C."/>
            <person name="Goldman G.H."/>
            <person name="Houbraken J."/>
            <person name="Oakley B."/>
            <person name="Pocsi I."/>
            <person name="Scazzocchio C."/>
            <person name="Seiboth B."/>
            <person name="vanKuyk P.A."/>
            <person name="Wortman J."/>
            <person name="Dyer P.S."/>
            <person name="Grigoriev I.V."/>
        </authorList>
    </citation>
    <scope>NUCLEOTIDE SEQUENCE [LARGE SCALE GENOMIC DNA]</scope>
    <source>
        <strain evidence="3">CBS 593.65</strain>
    </source>
</reference>
<dbReference type="RefSeq" id="XP_040696295.1">
    <property type="nucleotide sequence ID" value="XM_040844090.1"/>
</dbReference>